<dbReference type="InterPro" id="IPR026444">
    <property type="entry name" value="Secre_tail"/>
</dbReference>
<evidence type="ECO:0000256" key="3">
    <source>
        <dbReference type="ARBA" id="ARBA00022614"/>
    </source>
</evidence>
<dbReference type="PROSITE" id="PS50835">
    <property type="entry name" value="IG_LIKE"/>
    <property type="match status" value="1"/>
</dbReference>
<dbReference type="InterPro" id="IPR032675">
    <property type="entry name" value="LRR_dom_sf"/>
</dbReference>
<evidence type="ECO:0000256" key="6">
    <source>
        <dbReference type="ARBA" id="ARBA00022737"/>
    </source>
</evidence>
<evidence type="ECO:0000256" key="5">
    <source>
        <dbReference type="ARBA" id="ARBA00022729"/>
    </source>
</evidence>
<evidence type="ECO:0000256" key="2">
    <source>
        <dbReference type="ARBA" id="ARBA00022475"/>
    </source>
</evidence>
<dbReference type="NCBIfam" id="TIGR04183">
    <property type="entry name" value="Por_Secre_tail"/>
    <property type="match status" value="1"/>
</dbReference>
<dbReference type="InterPro" id="IPR011042">
    <property type="entry name" value="6-blade_b-propeller_TolB-like"/>
</dbReference>
<dbReference type="Gene3D" id="3.80.10.10">
    <property type="entry name" value="Ribonuclease Inhibitor"/>
    <property type="match status" value="1"/>
</dbReference>
<evidence type="ECO:0000256" key="4">
    <source>
        <dbReference type="ARBA" id="ARBA00022692"/>
    </source>
</evidence>
<organism evidence="13 14">
    <name type="scientific">Psychroserpens luteus</name>
    <dbReference type="NCBI Taxonomy" id="1434066"/>
    <lineage>
        <taxon>Bacteria</taxon>
        <taxon>Pseudomonadati</taxon>
        <taxon>Bacteroidota</taxon>
        <taxon>Flavobacteriia</taxon>
        <taxon>Flavobacteriales</taxon>
        <taxon>Flavobacteriaceae</taxon>
        <taxon>Psychroserpens</taxon>
    </lineage>
</organism>
<dbReference type="InterPro" id="IPR007110">
    <property type="entry name" value="Ig-like_dom"/>
</dbReference>
<dbReference type="InterPro" id="IPR036179">
    <property type="entry name" value="Ig-like_dom_sf"/>
</dbReference>
<dbReference type="InterPro" id="IPR051502">
    <property type="entry name" value="RLP_Defense_Trigger"/>
</dbReference>
<dbReference type="Proteomes" id="UP001597548">
    <property type="component" value="Unassembled WGS sequence"/>
</dbReference>
<keyword evidence="4" id="KW-0812">Transmembrane</keyword>
<gene>
    <name evidence="13" type="ORF">ACFS29_04295</name>
</gene>
<evidence type="ECO:0000256" key="8">
    <source>
        <dbReference type="ARBA" id="ARBA00023136"/>
    </source>
</evidence>
<evidence type="ECO:0000256" key="7">
    <source>
        <dbReference type="ARBA" id="ARBA00022989"/>
    </source>
</evidence>
<evidence type="ECO:0000313" key="13">
    <source>
        <dbReference type="EMBL" id="MFD2914848.1"/>
    </source>
</evidence>
<evidence type="ECO:0000256" key="9">
    <source>
        <dbReference type="ARBA" id="ARBA00023157"/>
    </source>
</evidence>
<keyword evidence="2" id="KW-1003">Cell membrane</keyword>
<dbReference type="CDD" id="cd00096">
    <property type="entry name" value="Ig"/>
    <property type="match status" value="1"/>
</dbReference>
<keyword evidence="5 11" id="KW-0732">Signal</keyword>
<evidence type="ECO:0000256" key="10">
    <source>
        <dbReference type="ARBA" id="ARBA00037847"/>
    </source>
</evidence>
<dbReference type="Gene3D" id="2.120.10.30">
    <property type="entry name" value="TolB, C-terminal domain"/>
    <property type="match status" value="1"/>
</dbReference>
<comment type="caution">
    <text evidence="13">The sequence shown here is derived from an EMBL/GenBank/DDBJ whole genome shotgun (WGS) entry which is preliminary data.</text>
</comment>
<dbReference type="InterPro" id="IPR001611">
    <property type="entry name" value="Leu-rich_rpt"/>
</dbReference>
<keyword evidence="14" id="KW-1185">Reference proteome</keyword>
<dbReference type="PANTHER" id="PTHR48062:SF52">
    <property type="entry name" value="RECEPTOR-LIKE PROTEIN 8-RELATED"/>
    <property type="match status" value="1"/>
</dbReference>
<feature type="signal peptide" evidence="11">
    <location>
        <begin position="1"/>
        <end position="20"/>
    </location>
</feature>
<protein>
    <submittedName>
        <fullName evidence="13">T9SS type A sorting domain-containing protein</fullName>
    </submittedName>
</protein>
<dbReference type="Pfam" id="PF13855">
    <property type="entry name" value="LRR_8"/>
    <property type="match status" value="1"/>
</dbReference>
<dbReference type="Gene3D" id="2.60.40.10">
    <property type="entry name" value="Immunoglobulins"/>
    <property type="match status" value="1"/>
</dbReference>
<feature type="domain" description="Ig-like" evidence="12">
    <location>
        <begin position="462"/>
        <end position="552"/>
    </location>
</feature>
<reference evidence="14" key="1">
    <citation type="journal article" date="2019" name="Int. J. Syst. Evol. Microbiol.">
        <title>The Global Catalogue of Microorganisms (GCM) 10K type strain sequencing project: providing services to taxonomists for standard genome sequencing and annotation.</title>
        <authorList>
            <consortium name="The Broad Institute Genomics Platform"/>
            <consortium name="The Broad Institute Genome Sequencing Center for Infectious Disease"/>
            <person name="Wu L."/>
            <person name="Ma J."/>
        </authorList>
    </citation>
    <scope>NUCLEOTIDE SEQUENCE [LARGE SCALE GENOMIC DNA]</scope>
    <source>
        <strain evidence="14">KCTC 32514</strain>
    </source>
</reference>
<keyword evidence="8" id="KW-0472">Membrane</keyword>
<evidence type="ECO:0000256" key="1">
    <source>
        <dbReference type="ARBA" id="ARBA00004236"/>
    </source>
</evidence>
<dbReference type="InterPro" id="IPR013783">
    <property type="entry name" value="Ig-like_fold"/>
</dbReference>
<proteinExistence type="predicted"/>
<evidence type="ECO:0000256" key="11">
    <source>
        <dbReference type="SAM" id="SignalP"/>
    </source>
</evidence>
<dbReference type="PANTHER" id="PTHR48062">
    <property type="entry name" value="RECEPTOR-LIKE PROTEIN 14"/>
    <property type="match status" value="1"/>
</dbReference>
<dbReference type="Pfam" id="PF18962">
    <property type="entry name" value="Por_Secre_tail"/>
    <property type="match status" value="1"/>
</dbReference>
<accession>A0ABW5ZPD2</accession>
<evidence type="ECO:0000259" key="12">
    <source>
        <dbReference type="PROSITE" id="PS50835"/>
    </source>
</evidence>
<dbReference type="Pfam" id="PF00560">
    <property type="entry name" value="LRR_1"/>
    <property type="match status" value="1"/>
</dbReference>
<dbReference type="SUPFAM" id="SSF52058">
    <property type="entry name" value="L domain-like"/>
    <property type="match status" value="1"/>
</dbReference>
<evidence type="ECO:0000313" key="14">
    <source>
        <dbReference type="Proteomes" id="UP001597548"/>
    </source>
</evidence>
<comment type="subcellular location">
    <subcellularLocation>
        <location evidence="1">Cell membrane</location>
    </subcellularLocation>
    <subcellularLocation>
        <location evidence="10">Endomembrane system</location>
        <topology evidence="10">Single-pass membrane protein</topology>
    </subcellularLocation>
</comment>
<feature type="chain" id="PRO_5045419719" evidence="11">
    <location>
        <begin position="21"/>
        <end position="642"/>
    </location>
</feature>
<keyword evidence="6" id="KW-0677">Repeat</keyword>
<keyword evidence="7" id="KW-1133">Transmembrane helix</keyword>
<sequence length="642" mass="70776">MKRVLLVLSFCCTISMTAQISDYVTGLTSPVGIAKSGNTLFVTDVGVQKIQKIDMTATNPVAVDFVNNISFATKMVIIGNDMYFTTLAGTVSKVDITATNPTVVPVISALNSPFGVVVKDNFMYVSIRAYDNGGIIRFDYTQTNPTIETLITGLSGYVNDIDIYGNDLYMTRSTYGISKIDITQSNPTLVDVVAAQGVLEVKVEGDNLYYSNNYINKLDLLDENATPESIISGIGTAWDLLLDGSNILLAQQSNNKISKLNTTYVDPTTSPDYATLVSFYNNTDGDNWTSSINWLDTTKSLWSWEGVVTNENNKVVGINLYNNNLTGNLPTEIGVFDQLKAINLYSNMLTGDLPPTISNLTNLTSLTLGNNEFTGTIPSEMGNLTNLTILNLATNNFEGTLPSSFSNLTNLTSIFLDDNKFEGTLPFNASNANIYATLNNFDFSDLEPFILANNYAFFQYSPQRTPDVPETIEMGTELDITFTIQDENINRESENTAMNNEYQWFKDDVLITDATNNTFTILNTQESDSGIYHCEITNTIVADLIIERADISLTVDSSLSINDNDIFKIKTYPNPVKNWLTLDVGIQGEFKTSLADVNGKIILEQTFNTSIASLDLSSLSSGLYVLKLFSEDRQITKKIIKQ</sequence>
<dbReference type="RefSeq" id="WP_194507482.1">
    <property type="nucleotide sequence ID" value="NZ_JADILU010000003.1"/>
</dbReference>
<dbReference type="EMBL" id="JBHUOS010000001">
    <property type="protein sequence ID" value="MFD2914848.1"/>
    <property type="molecule type" value="Genomic_DNA"/>
</dbReference>
<keyword evidence="3" id="KW-0433">Leucine-rich repeat</keyword>
<dbReference type="SUPFAM" id="SSF48726">
    <property type="entry name" value="Immunoglobulin"/>
    <property type="match status" value="1"/>
</dbReference>
<name>A0ABW5ZPD2_9FLAO</name>
<dbReference type="SUPFAM" id="SSF63825">
    <property type="entry name" value="YWTD domain"/>
    <property type="match status" value="1"/>
</dbReference>
<keyword evidence="9" id="KW-1015">Disulfide bond</keyword>